<keyword evidence="2" id="KW-1185">Reference proteome</keyword>
<dbReference type="AlphaFoldDB" id="A0A0C9XEY4"/>
<dbReference type="HOGENOM" id="CLU_2705214_0_0_1"/>
<reference evidence="2" key="2">
    <citation type="submission" date="2015-01" db="EMBL/GenBank/DDBJ databases">
        <title>Evolutionary Origins and Diversification of the Mycorrhizal Mutualists.</title>
        <authorList>
            <consortium name="DOE Joint Genome Institute"/>
            <consortium name="Mycorrhizal Genomics Consortium"/>
            <person name="Kohler A."/>
            <person name="Kuo A."/>
            <person name="Nagy L.G."/>
            <person name="Floudas D."/>
            <person name="Copeland A."/>
            <person name="Barry K.W."/>
            <person name="Cichocki N."/>
            <person name="Veneault-Fourrey C."/>
            <person name="LaButti K."/>
            <person name="Lindquist E.A."/>
            <person name="Lipzen A."/>
            <person name="Lundell T."/>
            <person name="Morin E."/>
            <person name="Murat C."/>
            <person name="Riley R."/>
            <person name="Ohm R."/>
            <person name="Sun H."/>
            <person name="Tunlid A."/>
            <person name="Henrissat B."/>
            <person name="Grigoriev I.V."/>
            <person name="Hibbett D.S."/>
            <person name="Martin F."/>
        </authorList>
    </citation>
    <scope>NUCLEOTIDE SEQUENCE [LARGE SCALE GENOMIC DNA]</scope>
    <source>
        <strain evidence="2">LaAM-08-1</strain>
    </source>
</reference>
<proteinExistence type="predicted"/>
<protein>
    <submittedName>
        <fullName evidence="1">Unplaced genomic scaffold K443scaffold_45, whole genome shotgun sequence</fullName>
    </submittedName>
</protein>
<gene>
    <name evidence="1" type="ORF">K443DRAFT_476953</name>
</gene>
<evidence type="ECO:0000313" key="2">
    <source>
        <dbReference type="Proteomes" id="UP000054477"/>
    </source>
</evidence>
<reference evidence="1 2" key="1">
    <citation type="submission" date="2014-04" db="EMBL/GenBank/DDBJ databases">
        <authorList>
            <consortium name="DOE Joint Genome Institute"/>
            <person name="Kuo A."/>
            <person name="Kohler A."/>
            <person name="Nagy L.G."/>
            <person name="Floudas D."/>
            <person name="Copeland A."/>
            <person name="Barry K.W."/>
            <person name="Cichocki N."/>
            <person name="Veneault-Fourrey C."/>
            <person name="LaButti K."/>
            <person name="Lindquist E.A."/>
            <person name="Lipzen A."/>
            <person name="Lundell T."/>
            <person name="Morin E."/>
            <person name="Murat C."/>
            <person name="Sun H."/>
            <person name="Tunlid A."/>
            <person name="Henrissat B."/>
            <person name="Grigoriev I.V."/>
            <person name="Hibbett D.S."/>
            <person name="Martin F."/>
            <person name="Nordberg H.P."/>
            <person name="Cantor M.N."/>
            <person name="Hua S.X."/>
        </authorList>
    </citation>
    <scope>NUCLEOTIDE SEQUENCE [LARGE SCALE GENOMIC DNA]</scope>
    <source>
        <strain evidence="1 2">LaAM-08-1</strain>
    </source>
</reference>
<accession>A0A0C9XEY4</accession>
<dbReference type="Proteomes" id="UP000054477">
    <property type="component" value="Unassembled WGS sequence"/>
</dbReference>
<organism evidence="1 2">
    <name type="scientific">Laccaria amethystina LaAM-08-1</name>
    <dbReference type="NCBI Taxonomy" id="1095629"/>
    <lineage>
        <taxon>Eukaryota</taxon>
        <taxon>Fungi</taxon>
        <taxon>Dikarya</taxon>
        <taxon>Basidiomycota</taxon>
        <taxon>Agaricomycotina</taxon>
        <taxon>Agaricomycetes</taxon>
        <taxon>Agaricomycetidae</taxon>
        <taxon>Agaricales</taxon>
        <taxon>Agaricineae</taxon>
        <taxon>Hydnangiaceae</taxon>
        <taxon>Laccaria</taxon>
    </lineage>
</organism>
<dbReference type="EMBL" id="KN838580">
    <property type="protein sequence ID" value="KIK03431.1"/>
    <property type="molecule type" value="Genomic_DNA"/>
</dbReference>
<name>A0A0C9XEY4_9AGAR</name>
<evidence type="ECO:0000313" key="1">
    <source>
        <dbReference type="EMBL" id="KIK03431.1"/>
    </source>
</evidence>
<sequence length="73" mass="8176">MQKKLLHITFSAVMTAPGLNPVPSGLHACDILSFGITKSLDSSTRPPSERYRRSQFICVHMCPYVRHSTRTSD</sequence>